<protein>
    <submittedName>
        <fullName evidence="2">S-adenosyl-L-methionine-dependent methyltransferase</fullName>
    </submittedName>
</protein>
<accession>A0A6A5KWU7</accession>
<dbReference type="EMBL" id="ML975255">
    <property type="protein sequence ID" value="KAF1838123.1"/>
    <property type="molecule type" value="Genomic_DNA"/>
</dbReference>
<dbReference type="OrthoDB" id="2013972at2759"/>
<dbReference type="SUPFAM" id="SSF53335">
    <property type="entry name" value="S-adenosyl-L-methionine-dependent methyltransferases"/>
    <property type="match status" value="1"/>
</dbReference>
<dbReference type="AlphaFoldDB" id="A0A6A5KWU7"/>
<dbReference type="Proteomes" id="UP000800040">
    <property type="component" value="Unassembled WGS sequence"/>
</dbReference>
<proteinExistence type="predicted"/>
<organism evidence="2 3">
    <name type="scientific">Decorospora gaudefroyi</name>
    <dbReference type="NCBI Taxonomy" id="184978"/>
    <lineage>
        <taxon>Eukaryota</taxon>
        <taxon>Fungi</taxon>
        <taxon>Dikarya</taxon>
        <taxon>Ascomycota</taxon>
        <taxon>Pezizomycotina</taxon>
        <taxon>Dothideomycetes</taxon>
        <taxon>Pleosporomycetidae</taxon>
        <taxon>Pleosporales</taxon>
        <taxon>Pleosporineae</taxon>
        <taxon>Pleosporaceae</taxon>
        <taxon>Decorospora</taxon>
    </lineage>
</organism>
<dbReference type="Gene3D" id="3.40.50.150">
    <property type="entry name" value="Vaccinia Virus protein VP39"/>
    <property type="match status" value="1"/>
</dbReference>
<evidence type="ECO:0000313" key="3">
    <source>
        <dbReference type="Proteomes" id="UP000800040"/>
    </source>
</evidence>
<dbReference type="PANTHER" id="PTHR43591">
    <property type="entry name" value="METHYLTRANSFERASE"/>
    <property type="match status" value="1"/>
</dbReference>
<name>A0A6A5KWU7_9PLEO</name>
<sequence>MAQPPQPAPLETFTMLASSYEVSSGGSTRELATQVIPLLSSVDATSNIHDNACGNGIVAQEILYKYPDVPLKITCTDMAPAMIDQAREFVQSANSAATLDFHVMDSVDINLPDNTFTHSITNMGIAFFSDPARGAAHIHRTLQPGGTAILTSWASIDHTFLIHEAQRAIDPNPVLFRWPVSDDWWQTSHLENVLREAGFSDVQMSRVPAHFACSDVEGLTQIFKGMYGSLGPKWEDEAKKEAFERKLGELVRQRAIKIQRRVNGKPGAEMKEVVGFQMVAYVAVARK</sequence>
<dbReference type="PANTHER" id="PTHR43591:SF105">
    <property type="entry name" value="METHYLTRANSFERASE DOMAIN-CONTAINING PROTEIN-RELATED"/>
    <property type="match status" value="1"/>
</dbReference>
<gene>
    <name evidence="2" type="ORF">BDW02DRAFT_565398</name>
</gene>
<feature type="domain" description="Methyltransferase type 11" evidence="1">
    <location>
        <begin position="50"/>
        <end position="149"/>
    </location>
</feature>
<keyword evidence="2" id="KW-0489">Methyltransferase</keyword>
<dbReference type="GO" id="GO:0008757">
    <property type="term" value="F:S-adenosylmethionine-dependent methyltransferase activity"/>
    <property type="evidence" value="ECO:0007669"/>
    <property type="project" value="InterPro"/>
</dbReference>
<evidence type="ECO:0000259" key="1">
    <source>
        <dbReference type="Pfam" id="PF08241"/>
    </source>
</evidence>
<dbReference type="InterPro" id="IPR029063">
    <property type="entry name" value="SAM-dependent_MTases_sf"/>
</dbReference>
<dbReference type="GO" id="GO:0032259">
    <property type="term" value="P:methylation"/>
    <property type="evidence" value="ECO:0007669"/>
    <property type="project" value="UniProtKB-KW"/>
</dbReference>
<dbReference type="InterPro" id="IPR013216">
    <property type="entry name" value="Methyltransf_11"/>
</dbReference>
<dbReference type="Pfam" id="PF08241">
    <property type="entry name" value="Methyltransf_11"/>
    <property type="match status" value="1"/>
</dbReference>
<reference evidence="2" key="1">
    <citation type="submission" date="2020-01" db="EMBL/GenBank/DDBJ databases">
        <authorList>
            <consortium name="DOE Joint Genome Institute"/>
            <person name="Haridas S."/>
            <person name="Albert R."/>
            <person name="Binder M."/>
            <person name="Bloem J."/>
            <person name="Labutti K."/>
            <person name="Salamov A."/>
            <person name="Andreopoulos B."/>
            <person name="Baker S.E."/>
            <person name="Barry K."/>
            <person name="Bills G."/>
            <person name="Bluhm B.H."/>
            <person name="Cannon C."/>
            <person name="Castanera R."/>
            <person name="Culley D.E."/>
            <person name="Daum C."/>
            <person name="Ezra D."/>
            <person name="Gonzalez J.B."/>
            <person name="Henrissat B."/>
            <person name="Kuo A."/>
            <person name="Liang C."/>
            <person name="Lipzen A."/>
            <person name="Lutzoni F."/>
            <person name="Magnuson J."/>
            <person name="Mondo S."/>
            <person name="Nolan M."/>
            <person name="Ohm R."/>
            <person name="Pangilinan J."/>
            <person name="Park H.-J."/>
            <person name="Ramirez L."/>
            <person name="Alfaro M."/>
            <person name="Sun H."/>
            <person name="Tritt A."/>
            <person name="Yoshinaga Y."/>
            <person name="Zwiers L.-H."/>
            <person name="Turgeon B.G."/>
            <person name="Goodwin S.B."/>
            <person name="Spatafora J.W."/>
            <person name="Crous P.W."/>
            <person name="Grigoriev I.V."/>
        </authorList>
    </citation>
    <scope>NUCLEOTIDE SEQUENCE</scope>
    <source>
        <strain evidence="2">P77</strain>
    </source>
</reference>
<keyword evidence="2" id="KW-0808">Transferase</keyword>
<evidence type="ECO:0000313" key="2">
    <source>
        <dbReference type="EMBL" id="KAF1838123.1"/>
    </source>
</evidence>
<dbReference type="CDD" id="cd02440">
    <property type="entry name" value="AdoMet_MTases"/>
    <property type="match status" value="1"/>
</dbReference>
<keyword evidence="3" id="KW-1185">Reference proteome</keyword>